<sequence>MKWLMGGSATLLLAITCGTAAHASDTDIFAGCDGYGKPGKSADGLGSPANTIRYGFYASGSAQSTIAACDAALSHRKLLPKQGLRRAHLLRARAIAHLKSNELSKALVDIDLAGEAAGGSNKDDALYLRSMAVSLDLLRALTYAQMGNSDEALRLARQSVAARPYSLEVQRVTAHLLLTHGEHDSIAKASMQMASKLDPDFADYLLTILGFTGNFKAMAELSLPPAPEIPEHTDDAQSSNLAALNRKLSARSQIPNGMMLAYARAATGDVAGARRDMEEVKARFAKLSASTADPDAQTGQLKPFADIISSYEMRIEARIDLQEGRTAEALKRITDVKMPLDAASIDLLQALHAAQGKSDSSLSHYRAERQTAARKKLFNEMVELAMIEPETESTNSVYKRSRPNVLGALVGAAFTMGFSLLEGVKNTDGFSATPNEDGTVLISLTGATTAPAVVREMTLLRAAETAIQAGKPAFVISSRHDYSRTLRSTQYGTTVSSIPTGYKTEMTVRFLTPDEDDPRSLDAKAIIERLGPFYYKES</sequence>
<reference evidence="2 3" key="1">
    <citation type="submission" date="2022-04" db="EMBL/GenBank/DDBJ databases">
        <title>Identification of a novel bacterium isolated from mangrove sediments.</title>
        <authorList>
            <person name="Pan X."/>
        </authorList>
    </citation>
    <scope>NUCLEOTIDE SEQUENCE [LARGE SCALE GENOMIC DNA]</scope>
    <source>
        <strain evidence="2 3">B2638</strain>
    </source>
</reference>
<dbReference type="Gene3D" id="1.25.40.10">
    <property type="entry name" value="Tetratricopeptide repeat domain"/>
    <property type="match status" value="1"/>
</dbReference>
<dbReference type="Proteomes" id="UP001202281">
    <property type="component" value="Unassembled WGS sequence"/>
</dbReference>
<dbReference type="EMBL" id="JALHLG010000025">
    <property type="protein sequence ID" value="MCJ2188134.1"/>
    <property type="molecule type" value="Genomic_DNA"/>
</dbReference>
<comment type="caution">
    <text evidence="2">The sequence shown here is derived from an EMBL/GenBank/DDBJ whole genome shotgun (WGS) entry which is preliminary data.</text>
</comment>
<dbReference type="RefSeq" id="WP_243922506.1">
    <property type="nucleotide sequence ID" value="NZ_JALHLG010000025.1"/>
</dbReference>
<accession>A0ABT0BSU7</accession>
<proteinExistence type="predicted"/>
<gene>
    <name evidence="2" type="ORF">MTR66_15070</name>
</gene>
<evidence type="ECO:0000313" key="3">
    <source>
        <dbReference type="Proteomes" id="UP001202281"/>
    </source>
</evidence>
<evidence type="ECO:0008006" key="4">
    <source>
        <dbReference type="Google" id="ProtNLM"/>
    </source>
</evidence>
<keyword evidence="1" id="KW-0732">Signal</keyword>
<organism evidence="2 3">
    <name type="scientific">Novosphingobium beihaiensis</name>
    <dbReference type="NCBI Taxonomy" id="2930389"/>
    <lineage>
        <taxon>Bacteria</taxon>
        <taxon>Pseudomonadati</taxon>
        <taxon>Pseudomonadota</taxon>
        <taxon>Alphaproteobacteria</taxon>
        <taxon>Sphingomonadales</taxon>
        <taxon>Sphingomonadaceae</taxon>
        <taxon>Novosphingobium</taxon>
    </lineage>
</organism>
<protein>
    <recommendedName>
        <fullName evidence="4">Tetratricopeptide repeat protein</fullName>
    </recommendedName>
</protein>
<dbReference type="InterPro" id="IPR011990">
    <property type="entry name" value="TPR-like_helical_dom_sf"/>
</dbReference>
<name>A0ABT0BSU7_9SPHN</name>
<evidence type="ECO:0000313" key="2">
    <source>
        <dbReference type="EMBL" id="MCJ2188134.1"/>
    </source>
</evidence>
<feature type="chain" id="PRO_5047135289" description="Tetratricopeptide repeat protein" evidence="1">
    <location>
        <begin position="24"/>
        <end position="538"/>
    </location>
</feature>
<dbReference type="SUPFAM" id="SSF48452">
    <property type="entry name" value="TPR-like"/>
    <property type="match status" value="1"/>
</dbReference>
<evidence type="ECO:0000256" key="1">
    <source>
        <dbReference type="SAM" id="SignalP"/>
    </source>
</evidence>
<feature type="signal peptide" evidence="1">
    <location>
        <begin position="1"/>
        <end position="23"/>
    </location>
</feature>
<keyword evidence="3" id="KW-1185">Reference proteome</keyword>